<evidence type="ECO:0000313" key="3">
    <source>
        <dbReference type="EMBL" id="KAG7376340.1"/>
    </source>
</evidence>
<comment type="caution">
    <text evidence="3">The sequence shown here is derived from an EMBL/GenBank/DDBJ whole genome shotgun (WGS) entry which is preliminary data.</text>
</comment>
<dbReference type="Proteomes" id="UP000694044">
    <property type="component" value="Unassembled WGS sequence"/>
</dbReference>
<reference evidence="3" key="1">
    <citation type="submission" date="2021-02" db="EMBL/GenBank/DDBJ databases">
        <authorList>
            <person name="Palmer J.M."/>
        </authorList>
    </citation>
    <scope>NUCLEOTIDE SEQUENCE</scope>
    <source>
        <strain evidence="3">SCRP734</strain>
    </source>
</reference>
<dbReference type="PROSITE" id="PS50106">
    <property type="entry name" value="PDZ"/>
    <property type="match status" value="1"/>
</dbReference>
<feature type="compositionally biased region" description="Low complexity" evidence="1">
    <location>
        <begin position="291"/>
        <end position="311"/>
    </location>
</feature>
<feature type="compositionally biased region" description="Polar residues" evidence="1">
    <location>
        <begin position="465"/>
        <end position="481"/>
    </location>
</feature>
<dbReference type="Pfam" id="PF00595">
    <property type="entry name" value="PDZ"/>
    <property type="match status" value="1"/>
</dbReference>
<feature type="domain" description="PDZ" evidence="2">
    <location>
        <begin position="14"/>
        <end position="87"/>
    </location>
</feature>
<accession>A0A8T1V7R8</accession>
<evidence type="ECO:0000259" key="2">
    <source>
        <dbReference type="PROSITE" id="PS50106"/>
    </source>
</evidence>
<organism evidence="3 4">
    <name type="scientific">Phytophthora pseudosyringae</name>
    <dbReference type="NCBI Taxonomy" id="221518"/>
    <lineage>
        <taxon>Eukaryota</taxon>
        <taxon>Sar</taxon>
        <taxon>Stramenopiles</taxon>
        <taxon>Oomycota</taxon>
        <taxon>Peronosporomycetes</taxon>
        <taxon>Peronosporales</taxon>
        <taxon>Peronosporaceae</taxon>
        <taxon>Phytophthora</taxon>
    </lineage>
</organism>
<feature type="compositionally biased region" description="Low complexity" evidence="1">
    <location>
        <begin position="375"/>
        <end position="389"/>
    </location>
</feature>
<proteinExistence type="predicted"/>
<dbReference type="EMBL" id="JAGDFM010000725">
    <property type="protein sequence ID" value="KAG7376340.1"/>
    <property type="molecule type" value="Genomic_DNA"/>
</dbReference>
<feature type="region of interest" description="Disordered" evidence="1">
    <location>
        <begin position="369"/>
        <end position="425"/>
    </location>
</feature>
<dbReference type="OrthoDB" id="68234at2759"/>
<dbReference type="SMART" id="SM00228">
    <property type="entry name" value="PDZ"/>
    <property type="match status" value="1"/>
</dbReference>
<name>A0A8T1V7R8_9STRA</name>
<feature type="region of interest" description="Disordered" evidence="1">
    <location>
        <begin position="441"/>
        <end position="581"/>
    </location>
</feature>
<evidence type="ECO:0000256" key="1">
    <source>
        <dbReference type="SAM" id="MobiDB-lite"/>
    </source>
</evidence>
<feature type="compositionally biased region" description="Low complexity" evidence="1">
    <location>
        <begin position="482"/>
        <end position="503"/>
    </location>
</feature>
<feature type="compositionally biased region" description="Low complexity" evidence="1">
    <location>
        <begin position="320"/>
        <end position="330"/>
    </location>
</feature>
<keyword evidence="4" id="KW-1185">Reference proteome</keyword>
<dbReference type="AlphaFoldDB" id="A0A8T1V7R8"/>
<dbReference type="InterPro" id="IPR001478">
    <property type="entry name" value="PDZ"/>
</dbReference>
<feature type="compositionally biased region" description="Basic residues" evidence="1">
    <location>
        <begin position="570"/>
        <end position="581"/>
    </location>
</feature>
<feature type="compositionally biased region" description="Basic residues" evidence="1">
    <location>
        <begin position="504"/>
        <end position="514"/>
    </location>
</feature>
<feature type="region of interest" description="Disordered" evidence="1">
    <location>
        <begin position="184"/>
        <end position="339"/>
    </location>
</feature>
<feature type="region of interest" description="Disordered" evidence="1">
    <location>
        <begin position="117"/>
        <end position="136"/>
    </location>
</feature>
<feature type="compositionally biased region" description="Polar residues" evidence="1">
    <location>
        <begin position="390"/>
        <end position="425"/>
    </location>
</feature>
<sequence>MASRSPGGRQIQVLLTLHDGERSFGMSLAQKSPALGAKYTVVSSVFANSPADRAGVRKGFVVRCINDKPMGGLTVAQVANHFRNVGEARITLEIVEGQVSPRTSACTAAATFGGVATLPNRPTTQGAGGDRVEQRPTAPVTGFSAVSSGRAIAAPGSALAIPRVAAPKQPVLRLGTKPAAKTLGLHPQSASASEPSADAKTVSSSRTDLKSKAVGPVLRLGPKPKPVQLEKAEGKVEVAASRVDPKPAAKSVSEKPSSAPAAVNQPASSKVLPSPVQAIDDPRSVAGAKVTPTAQPKSSPAPAAPAKVVAPVPSPPKTTPEPTVQTTAPMSAPPTPTAAGKTVVVPASLAKEAKTAVVVVPTGNTIRQSPPLPPLSAKASAAAPPTASPRITTRSGSVTQGSTVNAPARSSSVAPAETATQRTGVQTETVVREAVIQPPESAVVSARRRTPPSPVVIPSMPTADPTRSTNSAPVRSPATSTAVALSAPAPVGPVAAHAPAATKSGKKRGRRRKNPAASYGTTGSRGKDKAKKSSKHQHESNRVDAMMDDEELYAFSSGSDLEESPSKKSANGRRRGATNRTRHSLTVDRLVGMGFTQEDAEASVKEIGDDPDACMVWIISKIEERQFNEDLNRASIQSEESKRDEEKRVKTMEKETLAHATKFMALFPTSYMVCPESTASHLKKFLQSTIDRVNAEAHIREVLSKLLALEGKSIRWYKEASRSYMLELAGRLDGVLQTHEVMTCCARVSASEVNSPNGSCALVQKVLEEVKALTKALFEMPTNQGGVPPVFLECDETTKFDLDDDGFEVVE</sequence>
<protein>
    <recommendedName>
        <fullName evidence="2">PDZ domain-containing protein</fullName>
    </recommendedName>
</protein>
<evidence type="ECO:0000313" key="4">
    <source>
        <dbReference type="Proteomes" id="UP000694044"/>
    </source>
</evidence>
<gene>
    <name evidence="3" type="ORF">PHYPSEUDO_013715</name>
</gene>